<sequence>MFELLKRHFQNGFRKFQSYNLQRAPADMTHKGSTPDTIEAVVCKKDDLKDGEMKQVEVGDGKVLLIREDGAFHAIGSKCSHYGAPLVKGALCNSRVRCPWHGACFSIKTGDIEDFPGLDSVPIHEVIVRGNDVVVKASVDALSKDRRMKTMHKCDSKDNRTFLIIGGGPSSVTCAETLRQQGFCGKIVIATREAHLPYDKPKLSKALDFAPAKIALRDAAFYSTYDIQLLNNKDAVKLNLAGKNVAFKDGDTISYDKLMIATGGTPRTLDCPGSDLENIFVLRTPDDGNLIAERAKQKKVIIIGTSFIGMEVAAFLAGKAGSVSVIGHGNVPFERVLGAQIGNAMMKLFVAKKVEFYMENGVKEFVGHDGKLSKVILTSGEKLDADVCVVGAGVTPCTKLLNDSGLEMTDRGHVVVDKRMGSSNADVFACGDIVVFPLFLCNDKRVNIQHWQMASQHGKVAAFNMLGTEKDICSVPYFWTAFFGKSVRYTGYAEGFDDIIVCGNVENVDDLKFVAYFTKGNNVIAVASMNCDPIVSQAAEVMANCKVITKEEITSEHHSCWVAAKL</sequence>
<reference evidence="12" key="1">
    <citation type="submission" date="2025-08" db="UniProtKB">
        <authorList>
            <consortium name="RefSeq"/>
        </authorList>
    </citation>
    <scope>IDENTIFICATION</scope>
</reference>
<keyword evidence="4" id="KW-0001">2Fe-2S</keyword>
<evidence type="ECO:0000256" key="9">
    <source>
        <dbReference type="ARBA" id="ARBA00023014"/>
    </source>
</evidence>
<comment type="similarity">
    <text evidence="2">Belongs to the FAD-dependent oxidoreductase family.</text>
</comment>
<dbReference type="RefSeq" id="XP_014667879.1">
    <property type="nucleotide sequence ID" value="XM_014812393.1"/>
</dbReference>
<proteinExistence type="inferred from homology"/>
<evidence type="ECO:0000256" key="3">
    <source>
        <dbReference type="ARBA" id="ARBA00022630"/>
    </source>
</evidence>
<dbReference type="InterPro" id="IPR036188">
    <property type="entry name" value="FAD/NAD-bd_sf"/>
</dbReference>
<dbReference type="Pfam" id="PF00355">
    <property type="entry name" value="Rieske"/>
    <property type="match status" value="1"/>
</dbReference>
<dbReference type="InterPro" id="IPR017941">
    <property type="entry name" value="Rieske_2Fe-2S"/>
</dbReference>
<dbReference type="Pfam" id="PF07992">
    <property type="entry name" value="Pyr_redox_2"/>
    <property type="match status" value="1"/>
</dbReference>
<gene>
    <name evidence="12" type="primary">LOC106809336</name>
</gene>
<evidence type="ECO:0000259" key="10">
    <source>
        <dbReference type="PROSITE" id="PS51296"/>
    </source>
</evidence>
<dbReference type="PRINTS" id="PR00469">
    <property type="entry name" value="PNDRDTASEII"/>
</dbReference>
<keyword evidence="11" id="KW-1185">Reference proteome</keyword>
<organism evidence="11 12">
    <name type="scientific">Priapulus caudatus</name>
    <name type="common">Priapulid worm</name>
    <dbReference type="NCBI Taxonomy" id="37621"/>
    <lineage>
        <taxon>Eukaryota</taxon>
        <taxon>Metazoa</taxon>
        <taxon>Ecdysozoa</taxon>
        <taxon>Scalidophora</taxon>
        <taxon>Priapulida</taxon>
        <taxon>Priapulimorpha</taxon>
        <taxon>Priapulimorphida</taxon>
        <taxon>Priapulidae</taxon>
        <taxon>Priapulus</taxon>
    </lineage>
</organism>
<keyword evidence="9" id="KW-0411">Iron-sulfur</keyword>
<feature type="domain" description="Rieske" evidence="10">
    <location>
        <begin position="40"/>
        <end position="135"/>
    </location>
</feature>
<dbReference type="Proteomes" id="UP000695022">
    <property type="component" value="Unplaced"/>
</dbReference>
<dbReference type="InterPro" id="IPR050446">
    <property type="entry name" value="FAD-oxidoreductase/Apoptosis"/>
</dbReference>
<evidence type="ECO:0000256" key="7">
    <source>
        <dbReference type="ARBA" id="ARBA00023002"/>
    </source>
</evidence>
<dbReference type="InterPro" id="IPR036922">
    <property type="entry name" value="Rieske_2Fe-2S_sf"/>
</dbReference>
<dbReference type="PRINTS" id="PR00368">
    <property type="entry name" value="FADPNR"/>
</dbReference>
<dbReference type="Pfam" id="PF14759">
    <property type="entry name" value="Reductase_C"/>
    <property type="match status" value="1"/>
</dbReference>
<dbReference type="PANTHER" id="PTHR43557">
    <property type="entry name" value="APOPTOSIS-INDUCING FACTOR 1"/>
    <property type="match status" value="1"/>
</dbReference>
<dbReference type="Gene3D" id="3.50.50.60">
    <property type="entry name" value="FAD/NAD(P)-binding domain"/>
    <property type="match status" value="2"/>
</dbReference>
<accession>A0ABM1E6Q8</accession>
<dbReference type="PANTHER" id="PTHR43557:SF2">
    <property type="entry name" value="RIESKE DOMAIN-CONTAINING PROTEIN-RELATED"/>
    <property type="match status" value="1"/>
</dbReference>
<dbReference type="Gene3D" id="3.30.390.30">
    <property type="match status" value="1"/>
</dbReference>
<dbReference type="CDD" id="cd03478">
    <property type="entry name" value="Rieske_AIFL_N"/>
    <property type="match status" value="1"/>
</dbReference>
<keyword evidence="3" id="KW-0285">Flavoprotein</keyword>
<evidence type="ECO:0000256" key="5">
    <source>
        <dbReference type="ARBA" id="ARBA00022723"/>
    </source>
</evidence>
<dbReference type="SUPFAM" id="SSF50022">
    <property type="entry name" value="ISP domain"/>
    <property type="match status" value="1"/>
</dbReference>
<dbReference type="InterPro" id="IPR028202">
    <property type="entry name" value="Reductase_C"/>
</dbReference>
<protein>
    <submittedName>
        <fullName evidence="12">Apoptosis-inducing factor 3-like isoform X1</fullName>
    </submittedName>
</protein>
<dbReference type="InterPro" id="IPR016156">
    <property type="entry name" value="FAD/NAD-linked_Rdtase_dimer_sf"/>
</dbReference>
<dbReference type="SUPFAM" id="SSF51905">
    <property type="entry name" value="FAD/NAD(P)-binding domain"/>
    <property type="match status" value="1"/>
</dbReference>
<evidence type="ECO:0000256" key="8">
    <source>
        <dbReference type="ARBA" id="ARBA00023004"/>
    </source>
</evidence>
<comment type="cofactor">
    <cofactor evidence="1">
        <name>FAD</name>
        <dbReference type="ChEBI" id="CHEBI:57692"/>
    </cofactor>
</comment>
<evidence type="ECO:0000256" key="4">
    <source>
        <dbReference type="ARBA" id="ARBA00022714"/>
    </source>
</evidence>
<keyword evidence="8" id="KW-0408">Iron</keyword>
<evidence type="ECO:0000256" key="6">
    <source>
        <dbReference type="ARBA" id="ARBA00022827"/>
    </source>
</evidence>
<evidence type="ECO:0000256" key="1">
    <source>
        <dbReference type="ARBA" id="ARBA00001974"/>
    </source>
</evidence>
<name>A0ABM1E6Q8_PRICU</name>
<evidence type="ECO:0000256" key="2">
    <source>
        <dbReference type="ARBA" id="ARBA00006442"/>
    </source>
</evidence>
<dbReference type="PROSITE" id="PS51296">
    <property type="entry name" value="RIESKE"/>
    <property type="match status" value="1"/>
</dbReference>
<keyword evidence="7" id="KW-0560">Oxidoreductase</keyword>
<dbReference type="SUPFAM" id="SSF55424">
    <property type="entry name" value="FAD/NAD-linked reductases, dimerisation (C-terminal) domain"/>
    <property type="match status" value="1"/>
</dbReference>
<keyword evidence="5" id="KW-0479">Metal-binding</keyword>
<keyword evidence="6" id="KW-0274">FAD</keyword>
<dbReference type="Gene3D" id="2.102.10.10">
    <property type="entry name" value="Rieske [2Fe-2S] iron-sulphur domain"/>
    <property type="match status" value="1"/>
</dbReference>
<dbReference type="GeneID" id="106809336"/>
<evidence type="ECO:0000313" key="11">
    <source>
        <dbReference type="Proteomes" id="UP000695022"/>
    </source>
</evidence>
<dbReference type="InterPro" id="IPR023753">
    <property type="entry name" value="FAD/NAD-binding_dom"/>
</dbReference>
<evidence type="ECO:0000313" key="12">
    <source>
        <dbReference type="RefSeq" id="XP_014667879.1"/>
    </source>
</evidence>